<accession>A0AAE8W1D9</accession>
<feature type="region of interest" description="Disordered" evidence="1">
    <location>
        <begin position="95"/>
        <end position="122"/>
    </location>
</feature>
<evidence type="ECO:0000313" key="3">
    <source>
        <dbReference type="Proteomes" id="UP000318720"/>
    </source>
</evidence>
<evidence type="ECO:0000313" key="2">
    <source>
        <dbReference type="EMBL" id="TQE27409.1"/>
    </source>
</evidence>
<feature type="region of interest" description="Disordered" evidence="1">
    <location>
        <begin position="452"/>
        <end position="504"/>
    </location>
</feature>
<reference evidence="2 3" key="1">
    <citation type="submission" date="2019-03" db="EMBL/GenBank/DDBJ databases">
        <title>Comparative genomic analyses of the sweetpotato soil rot pathogen, Streptomyces ipomoeae.</title>
        <authorList>
            <person name="Ruschel Soares N."/>
            <person name="Badger J.H."/>
            <person name="Huguet-Tapia J.C."/>
            <person name="Clark C.A."/>
            <person name="Pettis G.S."/>
        </authorList>
    </citation>
    <scope>NUCLEOTIDE SEQUENCE [LARGE SCALE GENOMIC DNA]</scope>
    <source>
        <strain evidence="2 3">88-35</strain>
    </source>
</reference>
<feature type="compositionally biased region" description="Basic and acidic residues" evidence="1">
    <location>
        <begin position="488"/>
        <end position="504"/>
    </location>
</feature>
<dbReference type="AlphaFoldDB" id="A0AAE8W1D9"/>
<proteinExistence type="predicted"/>
<evidence type="ECO:0000256" key="1">
    <source>
        <dbReference type="SAM" id="MobiDB-lite"/>
    </source>
</evidence>
<protein>
    <submittedName>
        <fullName evidence="2">Uncharacterized protein</fullName>
    </submittedName>
</protein>
<dbReference type="EMBL" id="SPAZ01000228">
    <property type="protein sequence ID" value="TQE27409.1"/>
    <property type="molecule type" value="Genomic_DNA"/>
</dbReference>
<name>A0AAE8W1D9_9ACTN</name>
<gene>
    <name evidence="2" type="ORF">Sipo8835_27295</name>
</gene>
<organism evidence="2 3">
    <name type="scientific">Streptomyces ipomoeae</name>
    <dbReference type="NCBI Taxonomy" id="103232"/>
    <lineage>
        <taxon>Bacteria</taxon>
        <taxon>Bacillati</taxon>
        <taxon>Actinomycetota</taxon>
        <taxon>Actinomycetes</taxon>
        <taxon>Kitasatosporales</taxon>
        <taxon>Streptomycetaceae</taxon>
        <taxon>Streptomyces</taxon>
    </lineage>
</organism>
<comment type="caution">
    <text evidence="2">The sequence shown here is derived from an EMBL/GenBank/DDBJ whole genome shotgun (WGS) entry which is preliminary data.</text>
</comment>
<sequence>MGDFSYSDLMALDLTKLGTAASDWRTMAGELAKLTTDVHDGLTKKSDGARWKGVNATVTKDFVRKTAKEFTDLQTEAESIAGVLTDAHAELTRYQKQAQSLTDSARKGDPNHNPPDPGLLVFDGPGGTVRVTETMCTPEGPDQRTKDRMQWYADTLTGIVQHAAEVDAAAVRALRKSHGNDPYNAGHARYTSLDEEQLPRAKELAGLGGDANPQQRAELRRLWESLSPEARAQLWLSQKDDLMAAGILSPTMPQIAPDAGSGRHASESPGFDEWVTKQKMELLTEGADWKGMTDASRHMAHYLGNSGSPMNLPVDKMMTDVPAFKTYVDDIVRLNQDDWRKQALDEFRKNGGKPVAFPVEAKQPEGFYFTQQADPNWFYAVGGANTNVTGVVTAVPDANGNPRISIDYQANVWDRYNWDEGKGVNVGPLDIPDGEMAKLHRVGLAQEFDMSGSSSVNHYDLGSSEPNDDPLPGPDESRDGRLNPGREQQQDRTTDRAAGRADGR</sequence>
<dbReference type="Proteomes" id="UP000318720">
    <property type="component" value="Unassembled WGS sequence"/>
</dbReference>
<dbReference type="RefSeq" id="WP_009294440.1">
    <property type="nucleotide sequence ID" value="NZ_JARAVA010000549.1"/>
</dbReference>